<keyword evidence="3" id="KW-0539">Nucleus</keyword>
<protein>
    <submittedName>
        <fullName evidence="6">PAX-interacting protein 1</fullName>
    </submittedName>
</protein>
<dbReference type="InterPro" id="IPR001357">
    <property type="entry name" value="BRCT_dom"/>
</dbReference>
<evidence type="ECO:0000256" key="1">
    <source>
        <dbReference type="ARBA" id="ARBA00004123"/>
    </source>
</evidence>
<dbReference type="SUPFAM" id="SSF52113">
    <property type="entry name" value="BRCT domain"/>
    <property type="match status" value="2"/>
</dbReference>
<feature type="domain" description="N-acetyltransferase" evidence="5">
    <location>
        <begin position="128"/>
        <end position="279"/>
    </location>
</feature>
<dbReference type="Gene3D" id="3.40.50.10190">
    <property type="entry name" value="BRCT domain"/>
    <property type="match status" value="2"/>
</dbReference>
<evidence type="ECO:0000256" key="2">
    <source>
        <dbReference type="ARBA" id="ARBA00022763"/>
    </source>
</evidence>
<accession>A0A438I5Y8</accession>
<evidence type="ECO:0000313" key="7">
    <source>
        <dbReference type="Proteomes" id="UP000288805"/>
    </source>
</evidence>
<name>A0A438I5Y8_VITVI</name>
<dbReference type="SUPFAM" id="SSF55729">
    <property type="entry name" value="Acyl-CoA N-acyltransferases (Nat)"/>
    <property type="match status" value="1"/>
</dbReference>
<dbReference type="PROSITE" id="PS51186">
    <property type="entry name" value="GNAT"/>
    <property type="match status" value="1"/>
</dbReference>
<feature type="domain" description="BRCT" evidence="4">
    <location>
        <begin position="516"/>
        <end position="599"/>
    </location>
</feature>
<dbReference type="InterPro" id="IPR000182">
    <property type="entry name" value="GNAT_dom"/>
</dbReference>
<dbReference type="GO" id="GO:0016747">
    <property type="term" value="F:acyltransferase activity, transferring groups other than amino-acyl groups"/>
    <property type="evidence" value="ECO:0007669"/>
    <property type="project" value="InterPro"/>
</dbReference>
<dbReference type="Proteomes" id="UP000288805">
    <property type="component" value="Unassembled WGS sequence"/>
</dbReference>
<dbReference type="GO" id="GO:0006974">
    <property type="term" value="P:DNA damage response"/>
    <property type="evidence" value="ECO:0007669"/>
    <property type="project" value="UniProtKB-KW"/>
</dbReference>
<organism evidence="6 7">
    <name type="scientific">Vitis vinifera</name>
    <name type="common">Grape</name>
    <dbReference type="NCBI Taxonomy" id="29760"/>
    <lineage>
        <taxon>Eukaryota</taxon>
        <taxon>Viridiplantae</taxon>
        <taxon>Streptophyta</taxon>
        <taxon>Embryophyta</taxon>
        <taxon>Tracheophyta</taxon>
        <taxon>Spermatophyta</taxon>
        <taxon>Magnoliopsida</taxon>
        <taxon>eudicotyledons</taxon>
        <taxon>Gunneridae</taxon>
        <taxon>Pentapetalae</taxon>
        <taxon>rosids</taxon>
        <taxon>Vitales</taxon>
        <taxon>Vitaceae</taxon>
        <taxon>Viteae</taxon>
        <taxon>Vitis</taxon>
    </lineage>
</organism>
<reference evidence="6 7" key="1">
    <citation type="journal article" date="2018" name="PLoS Genet.">
        <title>Population sequencing reveals clonal diversity and ancestral inbreeding in the grapevine cultivar Chardonnay.</title>
        <authorList>
            <person name="Roach M.J."/>
            <person name="Johnson D.L."/>
            <person name="Bohlmann J."/>
            <person name="van Vuuren H.J."/>
            <person name="Jones S.J."/>
            <person name="Pretorius I.S."/>
            <person name="Schmidt S.A."/>
            <person name="Borneman A.R."/>
        </authorList>
    </citation>
    <scope>NUCLEOTIDE SEQUENCE [LARGE SCALE GENOMIC DNA]</scope>
    <source>
        <strain evidence="7">cv. Chardonnay</strain>
        <tissue evidence="6">Leaf</tissue>
    </source>
</reference>
<evidence type="ECO:0000259" key="5">
    <source>
        <dbReference type="PROSITE" id="PS51186"/>
    </source>
</evidence>
<comment type="caution">
    <text evidence="6">The sequence shown here is derived from an EMBL/GenBank/DDBJ whole genome shotgun (WGS) entry which is preliminary data.</text>
</comment>
<dbReference type="PROSITE" id="PS50172">
    <property type="entry name" value="BRCT"/>
    <property type="match status" value="2"/>
</dbReference>
<dbReference type="Pfam" id="PF16770">
    <property type="entry name" value="RTT107_BRCT_5"/>
    <property type="match status" value="1"/>
</dbReference>
<dbReference type="GO" id="GO:0005634">
    <property type="term" value="C:nucleus"/>
    <property type="evidence" value="ECO:0007669"/>
    <property type="project" value="UniProtKB-SubCell"/>
</dbReference>
<dbReference type="Pfam" id="PF00583">
    <property type="entry name" value="Acetyltransf_1"/>
    <property type="match status" value="1"/>
</dbReference>
<dbReference type="PANTHER" id="PTHR23196:SF8">
    <property type="entry name" value="N-ACETYLTRANSFERASE"/>
    <property type="match status" value="1"/>
</dbReference>
<proteinExistence type="predicted"/>
<evidence type="ECO:0000313" key="6">
    <source>
        <dbReference type="EMBL" id="RVW92120.1"/>
    </source>
</evidence>
<dbReference type="PANTHER" id="PTHR23196">
    <property type="entry name" value="PAX TRANSCRIPTION ACTIVATION DOMAIN INTERACTING PROTEIN"/>
    <property type="match status" value="1"/>
</dbReference>
<gene>
    <name evidence="6" type="primary">PAXIP1_2</name>
    <name evidence="6" type="ORF">CK203_027097</name>
</gene>
<comment type="subcellular location">
    <subcellularLocation>
        <location evidence="1">Nucleus</location>
    </subcellularLocation>
</comment>
<dbReference type="SMART" id="SM00292">
    <property type="entry name" value="BRCT"/>
    <property type="match status" value="2"/>
</dbReference>
<sequence length="716" mass="79254">MAPKKSLQHSSIPIGKSEIKTLGDSRLSNRKILMAMDFKFSGNCEISIQGKATCQSDPNCLLISASKNTKIKVSVMEDVDGKNCNDLRHLRLEESGIGLTLFVCFTSVKAERTSSFGDEYFFLLINPKDVCSQSKSLLQEVLNIYKEELPAMNYAANTGKESMFLERCVSNGKYCSLLLLSNFMEGPGKVIAAVTYQIIPADTQYAEIPLTAVSSNFQSKGIGRLLYIELRKRLQNVGIRTIFCWGDKESEGFWLKQGFVSIAEVDTKGRARRLPIRADIRRALCFPGGSTLMVSHLSKDISANFSDAVKKSFSLKPHEKSSSLDVQIQGLGDIGESLDTLKAPVQTSLKTFLPHVLVKDGFQKDDDMLDGSFHNHESINVCRDLVPFDEVDCNNMTNDVRLTGVGTDVEANCSCSAHGAKKRVWEASLSSLKSKKVKGSHQIGCQLDSNWDIVSGNGKIDNVCFVGCSLGTTRNESLSEVLPRDILSSSYVEKNVEDCRPLSKDQLSFELQEKGEGFRIMLMNIADDTKKAHLTKIIKDLGGSVTSDGSACTHVVTGKVRKTLNFCTALCSGAWILSPSWLKESFHEGRFVDESAFILEDAEYLFKYRAEIKSVILRAKARPRALLKGYSVCLAPHVQPAVETLSTIVRFAGGKVIYGLDVVDASKTIFVACEIDMEEALLAVKKRIWTFSSEWFMNSIMRQELDFEAPQFAESL</sequence>
<dbReference type="CDD" id="cd18432">
    <property type="entry name" value="BRCT_PAXIP1_rpt6_like"/>
    <property type="match status" value="1"/>
</dbReference>
<dbReference type="CDD" id="cd04301">
    <property type="entry name" value="NAT_SF"/>
    <property type="match status" value="1"/>
</dbReference>
<dbReference type="EMBL" id="QGNW01000139">
    <property type="protein sequence ID" value="RVW92120.1"/>
    <property type="molecule type" value="Genomic_DNA"/>
</dbReference>
<dbReference type="InterPro" id="IPR016181">
    <property type="entry name" value="Acyl_CoA_acyltransferase"/>
</dbReference>
<keyword evidence="2" id="KW-0227">DNA damage</keyword>
<dbReference type="InterPro" id="IPR051579">
    <property type="entry name" value="DDR_Transcriptional_Reg"/>
</dbReference>
<evidence type="ECO:0000259" key="4">
    <source>
        <dbReference type="PROSITE" id="PS50172"/>
    </source>
</evidence>
<dbReference type="Pfam" id="PF16589">
    <property type="entry name" value="BRCT_2"/>
    <property type="match status" value="1"/>
</dbReference>
<evidence type="ECO:0000256" key="3">
    <source>
        <dbReference type="ARBA" id="ARBA00023242"/>
    </source>
</evidence>
<dbReference type="Gene3D" id="3.40.630.30">
    <property type="match status" value="1"/>
</dbReference>
<dbReference type="InterPro" id="IPR036420">
    <property type="entry name" value="BRCT_dom_sf"/>
</dbReference>
<dbReference type="AlphaFoldDB" id="A0A438I5Y8"/>
<feature type="domain" description="BRCT" evidence="4">
    <location>
        <begin position="622"/>
        <end position="705"/>
    </location>
</feature>